<protein>
    <submittedName>
        <fullName evidence="1">Uncharacterized protein</fullName>
    </submittedName>
</protein>
<proteinExistence type="predicted"/>
<name>A0A484ATN3_DRONA</name>
<accession>A0A484ATN3</accession>
<keyword evidence="2" id="KW-1185">Reference proteome</keyword>
<dbReference type="Proteomes" id="UP000295192">
    <property type="component" value="Unassembled WGS sequence"/>
</dbReference>
<gene>
    <name evidence="1" type="ORF">AWZ03_013521</name>
</gene>
<organism evidence="1 2">
    <name type="scientific">Drosophila navojoa</name>
    <name type="common">Fruit fly</name>
    <dbReference type="NCBI Taxonomy" id="7232"/>
    <lineage>
        <taxon>Eukaryota</taxon>
        <taxon>Metazoa</taxon>
        <taxon>Ecdysozoa</taxon>
        <taxon>Arthropoda</taxon>
        <taxon>Hexapoda</taxon>
        <taxon>Insecta</taxon>
        <taxon>Pterygota</taxon>
        <taxon>Neoptera</taxon>
        <taxon>Endopterygota</taxon>
        <taxon>Diptera</taxon>
        <taxon>Brachycera</taxon>
        <taxon>Muscomorpha</taxon>
        <taxon>Ephydroidea</taxon>
        <taxon>Drosophilidae</taxon>
        <taxon>Drosophila</taxon>
    </lineage>
</organism>
<evidence type="ECO:0000313" key="1">
    <source>
        <dbReference type="EMBL" id="TDG40057.1"/>
    </source>
</evidence>
<sequence length="76" mass="8438">MAQLLLLALKQKLLPLRPLPPRLAMPHNQLAAIVAVVVFISVCGREISHNAPLQWLPQCAVSGPAQKRWLANWQPD</sequence>
<evidence type="ECO:0000313" key="2">
    <source>
        <dbReference type="Proteomes" id="UP000295192"/>
    </source>
</evidence>
<dbReference type="EMBL" id="LSRL02000692">
    <property type="protein sequence ID" value="TDG40057.1"/>
    <property type="molecule type" value="Genomic_DNA"/>
</dbReference>
<comment type="caution">
    <text evidence="1">The sequence shown here is derived from an EMBL/GenBank/DDBJ whole genome shotgun (WGS) entry which is preliminary data.</text>
</comment>
<reference evidence="1 2" key="1">
    <citation type="journal article" date="2019" name="J. Hered.">
        <title>An Improved Genome Assembly for Drosophila navojoa, the Basal Species in the mojavensis Cluster.</title>
        <authorList>
            <person name="Vanderlinde T."/>
            <person name="Dupim E.G."/>
            <person name="Nazario-Yepiz N.O."/>
            <person name="Carvalho A.B."/>
        </authorList>
    </citation>
    <scope>NUCLEOTIDE SEQUENCE [LARGE SCALE GENOMIC DNA]</scope>
    <source>
        <strain evidence="1">Navoj_Jal97</strain>
        <tissue evidence="1">Whole organism</tissue>
    </source>
</reference>
<dbReference type="AlphaFoldDB" id="A0A484ATN3"/>